<gene>
    <name evidence="1" type="ORF">C4K07_4219</name>
</gene>
<organism evidence="1 2">
    <name type="scientific">Pseudomonas chlororaphis subsp. aureofaciens</name>
    <dbReference type="NCBI Taxonomy" id="587851"/>
    <lineage>
        <taxon>Bacteria</taxon>
        <taxon>Pseudomonadati</taxon>
        <taxon>Pseudomonadota</taxon>
        <taxon>Gammaproteobacteria</taxon>
        <taxon>Pseudomonadales</taxon>
        <taxon>Pseudomonadaceae</taxon>
        <taxon>Pseudomonas</taxon>
    </lineage>
</organism>
<sequence length="56" mass="6747">MGDFRFQFITRPLFRVLLFCRSLCFVFKFDLPRIQRAPCLSCPTYKTAFHAEVHFK</sequence>
<evidence type="ECO:0000313" key="2">
    <source>
        <dbReference type="Proteomes" id="UP000280455"/>
    </source>
</evidence>
<dbReference type="Proteomes" id="UP000280455">
    <property type="component" value="Chromosome"/>
</dbReference>
<dbReference type="EMBL" id="CP027750">
    <property type="protein sequence ID" value="AZE30995.1"/>
    <property type="molecule type" value="Genomic_DNA"/>
</dbReference>
<protein>
    <submittedName>
        <fullName evidence="1">Uncharacterized protein</fullName>
    </submittedName>
</protein>
<proteinExistence type="predicted"/>
<dbReference type="AlphaFoldDB" id="A0AAD1E844"/>
<reference evidence="1 2" key="1">
    <citation type="submission" date="2018-03" db="EMBL/GenBank/DDBJ databases">
        <title>Diversity of phytobeneficial traits revealed by whole-genome analysis of worldwide-isolated phenazine-producing Pseudomonas spp.</title>
        <authorList>
            <person name="Biessy A."/>
            <person name="Novinscak A."/>
            <person name="Blom J."/>
            <person name="Leger G."/>
            <person name="Thomashow L.S."/>
            <person name="Cazorla F.M."/>
            <person name="Josic D."/>
            <person name="Filion M."/>
        </authorList>
    </citation>
    <scope>NUCLEOTIDE SEQUENCE [LARGE SCALE GENOMIC DNA]</scope>
    <source>
        <strain evidence="1 2">ChPhzS24</strain>
    </source>
</reference>
<evidence type="ECO:0000313" key="1">
    <source>
        <dbReference type="EMBL" id="AZE30995.1"/>
    </source>
</evidence>
<accession>A0AAD1E844</accession>
<name>A0AAD1E844_9PSED</name>